<gene>
    <name evidence="3" type="ORF">Tam10B_1406</name>
</gene>
<sequence>MRTGEFTQEEITYLRSLRAVARVSNGRIRYTEEFKRECMRRYAAGESPARIFRDAGLDSALIGYKRIERCISRWRGMESAPKESASPASLSSAGTADNHAQTGDDYSDEAFSPNLVVRSGRRDLRDLLIAQQVRRIAELEHEVAELRTEVLAAIDHSDGSADHAAEVNGLTDLTPTPIAAPIAEPTATTTADSETSRGGGASL</sequence>
<feature type="coiled-coil region" evidence="1">
    <location>
        <begin position="129"/>
        <end position="156"/>
    </location>
</feature>
<dbReference type="RefSeq" id="WP_198947551.1">
    <property type="nucleotide sequence ID" value="NZ_NEWD01000018.1"/>
</dbReference>
<dbReference type="InterPro" id="IPR046929">
    <property type="entry name" value="HTH_Tnp"/>
</dbReference>
<feature type="region of interest" description="Disordered" evidence="2">
    <location>
        <begin position="171"/>
        <end position="203"/>
    </location>
</feature>
<dbReference type="Proteomes" id="UP000215433">
    <property type="component" value="Unassembled WGS sequence"/>
</dbReference>
<accession>A0A229VXF7</accession>
<name>A0A229VXF7_9BIFI</name>
<evidence type="ECO:0000313" key="3">
    <source>
        <dbReference type="EMBL" id="OXN00303.1"/>
    </source>
</evidence>
<feature type="region of interest" description="Disordered" evidence="2">
    <location>
        <begin position="81"/>
        <end position="110"/>
    </location>
</feature>
<evidence type="ECO:0000256" key="1">
    <source>
        <dbReference type="SAM" id="Coils"/>
    </source>
</evidence>
<protein>
    <submittedName>
        <fullName evidence="3">Uncharacterized protein</fullName>
    </submittedName>
</protein>
<reference evidence="3 4" key="1">
    <citation type="submission" date="2017-05" db="EMBL/GenBank/DDBJ databases">
        <title>Bifidobacterium vansinderenii sp. nov.</title>
        <authorList>
            <person name="Lugli G.A."/>
            <person name="Duranti S."/>
            <person name="Mangifesta M."/>
        </authorList>
    </citation>
    <scope>NUCLEOTIDE SEQUENCE [LARGE SCALE GENOMIC DNA]</scope>
    <source>
        <strain evidence="3 4">Tam10B</strain>
    </source>
</reference>
<comment type="caution">
    <text evidence="3">The sequence shown here is derived from an EMBL/GenBank/DDBJ whole genome shotgun (WGS) entry which is preliminary data.</text>
</comment>
<dbReference type="EMBL" id="NEWD01000018">
    <property type="protein sequence ID" value="OXN00303.1"/>
    <property type="molecule type" value="Genomic_DNA"/>
</dbReference>
<feature type="compositionally biased region" description="Low complexity" evidence="2">
    <location>
        <begin position="81"/>
        <end position="93"/>
    </location>
</feature>
<evidence type="ECO:0000256" key="2">
    <source>
        <dbReference type="SAM" id="MobiDB-lite"/>
    </source>
</evidence>
<keyword evidence="1" id="KW-0175">Coiled coil</keyword>
<keyword evidence="4" id="KW-1185">Reference proteome</keyword>
<dbReference type="AlphaFoldDB" id="A0A229VXF7"/>
<dbReference type="Pfam" id="PF20310">
    <property type="entry name" value="HTH_Tnp_2"/>
    <property type="match status" value="1"/>
</dbReference>
<evidence type="ECO:0000313" key="4">
    <source>
        <dbReference type="Proteomes" id="UP000215433"/>
    </source>
</evidence>
<organism evidence="3 4">
    <name type="scientific">Bifidobacterium vansinderenii</name>
    <dbReference type="NCBI Taxonomy" id="1984871"/>
    <lineage>
        <taxon>Bacteria</taxon>
        <taxon>Bacillati</taxon>
        <taxon>Actinomycetota</taxon>
        <taxon>Actinomycetes</taxon>
        <taxon>Bifidobacteriales</taxon>
        <taxon>Bifidobacteriaceae</taxon>
        <taxon>Bifidobacterium</taxon>
    </lineage>
</organism>
<feature type="compositionally biased region" description="Low complexity" evidence="2">
    <location>
        <begin position="174"/>
        <end position="191"/>
    </location>
</feature>
<proteinExistence type="predicted"/>